<evidence type="ECO:0000313" key="3">
    <source>
        <dbReference type="Proteomes" id="UP000183894"/>
    </source>
</evidence>
<feature type="compositionally biased region" description="Low complexity" evidence="1">
    <location>
        <begin position="26"/>
        <end position="38"/>
    </location>
</feature>
<dbReference type="EMBL" id="FOAD01000010">
    <property type="protein sequence ID" value="SEL86678.1"/>
    <property type="molecule type" value="Genomic_DNA"/>
</dbReference>
<reference evidence="2 3" key="1">
    <citation type="submission" date="2016-10" db="EMBL/GenBank/DDBJ databases">
        <authorList>
            <person name="de Groot N.N."/>
        </authorList>
    </citation>
    <scope>NUCLEOTIDE SEQUENCE [LARGE SCALE GENOMIC DNA]</scope>
    <source>
        <strain evidence="2 3">CDM_5</strain>
    </source>
</reference>
<proteinExistence type="predicted"/>
<dbReference type="Proteomes" id="UP000183894">
    <property type="component" value="Unassembled WGS sequence"/>
</dbReference>
<name>A0A1H7TPR5_HALLR</name>
<gene>
    <name evidence="2" type="ORF">SAMN04488691_1102</name>
</gene>
<evidence type="ECO:0000313" key="2">
    <source>
        <dbReference type="EMBL" id="SEL86678.1"/>
    </source>
</evidence>
<protein>
    <submittedName>
        <fullName evidence="2">Uncharacterized protein</fullName>
    </submittedName>
</protein>
<feature type="region of interest" description="Disordered" evidence="1">
    <location>
        <begin position="1"/>
        <end position="74"/>
    </location>
</feature>
<accession>A0A1H7TPR5</accession>
<evidence type="ECO:0000256" key="1">
    <source>
        <dbReference type="SAM" id="MobiDB-lite"/>
    </source>
</evidence>
<sequence>MGGKGVTESLAETPRTTATTHHNESDTSTSTLSTPSKDSPMRTVRATPPLRLLPTTHSRRLMSSPLGRDTPPLPVLPVPTLASLGPARQGRRLPPSFAGRRLLRSALTVAVQTHTGDVVDAAGPASPISVLRVRLPTDFPLLRWSPDRGSTAILPSAFHPTLGLDEHSTPGIDHHRLPPPIDHLSKGLADPSGLTSRCSTTADFPSEHCSIWSPHCDDWPNSHPPERVFNSSDTSWAEGHLSALTICRPSWPERNVI</sequence>
<dbReference type="AlphaFoldDB" id="A0A1H7TPR5"/>
<organism evidence="2 3">
    <name type="scientific">Haloferax larsenii</name>
    <dbReference type="NCBI Taxonomy" id="302484"/>
    <lineage>
        <taxon>Archaea</taxon>
        <taxon>Methanobacteriati</taxon>
        <taxon>Methanobacteriota</taxon>
        <taxon>Stenosarchaea group</taxon>
        <taxon>Halobacteria</taxon>
        <taxon>Halobacteriales</taxon>
        <taxon>Haloferacaceae</taxon>
        <taxon>Haloferax</taxon>
    </lineage>
</organism>